<dbReference type="Gene3D" id="1.10.10.160">
    <property type="match status" value="1"/>
</dbReference>
<dbReference type="Proteomes" id="UP001172778">
    <property type="component" value="Unassembled WGS sequence"/>
</dbReference>
<dbReference type="InterPro" id="IPR013986">
    <property type="entry name" value="DExx_box_DNA_helicase_dom_sf"/>
</dbReference>
<keyword evidence="3 7" id="KW-0347">Helicase</keyword>
<dbReference type="Gene3D" id="3.40.50.300">
    <property type="entry name" value="P-loop containing nucleotide triphosphate hydrolases"/>
    <property type="match status" value="2"/>
</dbReference>
<evidence type="ECO:0000256" key="5">
    <source>
        <dbReference type="ARBA" id="ARBA00023125"/>
    </source>
</evidence>
<dbReference type="EMBL" id="JARRAF010000009">
    <property type="protein sequence ID" value="MDK2124332.1"/>
    <property type="molecule type" value="Genomic_DNA"/>
</dbReference>
<evidence type="ECO:0000313" key="10">
    <source>
        <dbReference type="Proteomes" id="UP001172778"/>
    </source>
</evidence>
<dbReference type="PROSITE" id="PS51198">
    <property type="entry name" value="UVRD_HELICASE_ATP_BIND"/>
    <property type="match status" value="1"/>
</dbReference>
<evidence type="ECO:0000256" key="4">
    <source>
        <dbReference type="ARBA" id="ARBA00022840"/>
    </source>
</evidence>
<proteinExistence type="predicted"/>
<dbReference type="Pfam" id="PF13538">
    <property type="entry name" value="UvrD_C_2"/>
    <property type="match status" value="1"/>
</dbReference>
<keyword evidence="5" id="KW-0238">DNA-binding</keyword>
<dbReference type="InterPro" id="IPR014016">
    <property type="entry name" value="UvrD-like_ATP-bd"/>
</dbReference>
<keyword evidence="2 7" id="KW-0378">Hydrolase</keyword>
<dbReference type="PANTHER" id="PTHR11070:SF2">
    <property type="entry name" value="ATP-DEPENDENT DNA HELICASE SRS2"/>
    <property type="match status" value="1"/>
</dbReference>
<keyword evidence="4 7" id="KW-0067">ATP-binding</keyword>
<dbReference type="InterPro" id="IPR027417">
    <property type="entry name" value="P-loop_NTPase"/>
</dbReference>
<protein>
    <recommendedName>
        <fullName evidence="6">DNA 3'-5' helicase II</fullName>
    </recommendedName>
</protein>
<sequence length="640" mass="71536">MESASTIGQGRIQLTDELAAILQWPQSTKAPRHLLIEALAGTGKTTALTALYDGLKRQGRQALALTFSRKGRRRFLGQYKTLFDASLNEQAAHALCNTFDEFAIRCLRVHSRVKRWEAGTLGRAIVDDDRPYLAMEQAVALINQHAQRHDMDPLPTDSESILALLELITNLKTSLTFTRAPFDAYNQEWADEFDRESIQLALQALKLPPWSFSLYQEYEKQRDAADFLCHGDAAYDLAQEPAAIRQYCQQQGIEYVLVDEFHDTKAVHFAILAEMAKAGCRLVAVGDRNQDIFEWRGATTFDAFEAYDQQLKQVGHLPLSITYRFGNPLAKTVKGVLERLRGNELSITPLRDSRTQFKQLSLKTQTPEDALISLISKGMSAGAAGKDFAILLPQPQMAFSLMVCLHRAKIGYRCDGITPLHLSREAGVLRAIVLLIDQKLQREYNHLDCMALLLLALSPRLKLSADDYRSLEALLSERALGERQIVYLPANLPLALEMLRARLAETGAPDESPSLRGWLQRFRIREWLGVMSPTQAAAQAMQVALGQLAAQIEREGSKAFLAELDELAKQFSKPNVGYASKVALTSVTHCKGNEWPYVILPASGHQSWAEHLLATASEQQKRELYVGLTRAQEGAWLLVP</sequence>
<evidence type="ECO:0000256" key="1">
    <source>
        <dbReference type="ARBA" id="ARBA00022741"/>
    </source>
</evidence>
<evidence type="ECO:0000259" key="8">
    <source>
        <dbReference type="PROSITE" id="PS51198"/>
    </source>
</evidence>
<dbReference type="SUPFAM" id="SSF52540">
    <property type="entry name" value="P-loop containing nucleoside triphosphate hydrolases"/>
    <property type="match status" value="1"/>
</dbReference>
<feature type="binding site" evidence="7">
    <location>
        <begin position="38"/>
        <end position="45"/>
    </location>
    <ligand>
        <name>ATP</name>
        <dbReference type="ChEBI" id="CHEBI:30616"/>
    </ligand>
</feature>
<dbReference type="PANTHER" id="PTHR11070">
    <property type="entry name" value="UVRD / RECB / PCRA DNA HELICASE FAMILY MEMBER"/>
    <property type="match status" value="1"/>
</dbReference>
<dbReference type="Pfam" id="PF00580">
    <property type="entry name" value="UvrD-helicase"/>
    <property type="match status" value="1"/>
</dbReference>
<keyword evidence="10" id="KW-1185">Reference proteome</keyword>
<evidence type="ECO:0000256" key="2">
    <source>
        <dbReference type="ARBA" id="ARBA00022801"/>
    </source>
</evidence>
<dbReference type="RefSeq" id="WP_284100643.1">
    <property type="nucleotide sequence ID" value="NZ_JARRAF010000009.1"/>
</dbReference>
<feature type="domain" description="UvrD-like helicase ATP-binding" evidence="8">
    <location>
        <begin position="17"/>
        <end position="326"/>
    </location>
</feature>
<keyword evidence="1 7" id="KW-0547">Nucleotide-binding</keyword>
<dbReference type="InterPro" id="IPR000212">
    <property type="entry name" value="DNA_helicase_UvrD/REP"/>
</dbReference>
<accession>A0ABT7E0A2</accession>
<organism evidence="9 10">
    <name type="scientific">Parachitinimonas caeni</name>
    <dbReference type="NCBI Taxonomy" id="3031301"/>
    <lineage>
        <taxon>Bacteria</taxon>
        <taxon>Pseudomonadati</taxon>
        <taxon>Pseudomonadota</taxon>
        <taxon>Betaproteobacteria</taxon>
        <taxon>Neisseriales</taxon>
        <taxon>Chitinibacteraceae</taxon>
        <taxon>Parachitinimonas</taxon>
    </lineage>
</organism>
<evidence type="ECO:0000256" key="6">
    <source>
        <dbReference type="ARBA" id="ARBA00034923"/>
    </source>
</evidence>
<dbReference type="InterPro" id="IPR027785">
    <property type="entry name" value="UvrD-like_helicase_C"/>
</dbReference>
<name>A0ABT7E0A2_9NEIS</name>
<evidence type="ECO:0000256" key="7">
    <source>
        <dbReference type="PROSITE-ProRule" id="PRU00560"/>
    </source>
</evidence>
<dbReference type="Gene3D" id="1.10.486.10">
    <property type="entry name" value="PCRA, domain 4"/>
    <property type="match status" value="1"/>
</dbReference>
<evidence type="ECO:0000256" key="3">
    <source>
        <dbReference type="ARBA" id="ARBA00022806"/>
    </source>
</evidence>
<comment type="caution">
    <text evidence="9">The sequence shown here is derived from an EMBL/GenBank/DDBJ whole genome shotgun (WGS) entry which is preliminary data.</text>
</comment>
<evidence type="ECO:0000313" key="9">
    <source>
        <dbReference type="EMBL" id="MDK2124332.1"/>
    </source>
</evidence>
<reference evidence="9" key="1">
    <citation type="submission" date="2023-03" db="EMBL/GenBank/DDBJ databases">
        <title>Chitinimonas shenzhenensis gen. nov., sp. nov., a novel member of family Burkholderiaceae isolated from activated sludge collected in Shen Zhen, China.</title>
        <authorList>
            <person name="Wang X."/>
        </authorList>
    </citation>
    <scope>NUCLEOTIDE SEQUENCE</scope>
    <source>
        <strain evidence="9">DQS-5</strain>
    </source>
</reference>
<gene>
    <name evidence="9" type="ORF">PZA18_09745</name>
</gene>